<dbReference type="Gene3D" id="1.10.443.10">
    <property type="entry name" value="Intergrase catalytic core"/>
    <property type="match status" value="1"/>
</dbReference>
<dbReference type="GO" id="GO:0015074">
    <property type="term" value="P:DNA integration"/>
    <property type="evidence" value="ECO:0007669"/>
    <property type="project" value="InterPro"/>
</dbReference>
<name>A0A1X7SQE5_AMPQE</name>
<dbReference type="SUPFAM" id="SSF56349">
    <property type="entry name" value="DNA breaking-rejoining enzymes"/>
    <property type="match status" value="1"/>
</dbReference>
<evidence type="ECO:0000313" key="2">
    <source>
        <dbReference type="EnsemblMetazoa" id="Aqu2.1.04308_001"/>
    </source>
</evidence>
<dbReference type="InterPro" id="IPR013762">
    <property type="entry name" value="Integrase-like_cat_sf"/>
</dbReference>
<dbReference type="AlphaFoldDB" id="A0A1X7SQE5"/>
<dbReference type="InParanoid" id="A0A1X7SQE5"/>
<proteinExistence type="predicted"/>
<protein>
    <recommendedName>
        <fullName evidence="3">Tyr recombinase domain-containing protein</fullName>
    </recommendedName>
</protein>
<dbReference type="GO" id="GO:0006310">
    <property type="term" value="P:DNA recombination"/>
    <property type="evidence" value="ECO:0007669"/>
    <property type="project" value="UniProtKB-KW"/>
</dbReference>
<dbReference type="InterPro" id="IPR011010">
    <property type="entry name" value="DNA_brk_join_enz"/>
</dbReference>
<reference evidence="2" key="1">
    <citation type="submission" date="2017-05" db="UniProtKB">
        <authorList>
            <consortium name="EnsemblMetazoa"/>
        </authorList>
    </citation>
    <scope>IDENTIFICATION</scope>
</reference>
<dbReference type="OrthoDB" id="5957988at2759"/>
<evidence type="ECO:0000256" key="1">
    <source>
        <dbReference type="ARBA" id="ARBA00023172"/>
    </source>
</evidence>
<dbReference type="GO" id="GO:0003677">
    <property type="term" value="F:DNA binding"/>
    <property type="evidence" value="ECO:0007669"/>
    <property type="project" value="InterPro"/>
</dbReference>
<keyword evidence="1" id="KW-0233">DNA recombination</keyword>
<dbReference type="EnsemblMetazoa" id="Aqu2.1.04308_001">
    <property type="protein sequence ID" value="Aqu2.1.04308_001"/>
    <property type="gene ID" value="Aqu2.1.04308"/>
</dbReference>
<accession>A0A1X7SQE5</accession>
<sequence>MAALEDDSGYTNHCLRATSVSRMYNAGIPERMISEKSGHKSIEGLRAYERTSDELERMAERSIAGEPSGALCEVKKVKKEPEEHFPHPNFSAMSNCTINITYNK</sequence>
<organism evidence="2">
    <name type="scientific">Amphimedon queenslandica</name>
    <name type="common">Sponge</name>
    <dbReference type="NCBI Taxonomy" id="400682"/>
    <lineage>
        <taxon>Eukaryota</taxon>
        <taxon>Metazoa</taxon>
        <taxon>Porifera</taxon>
        <taxon>Demospongiae</taxon>
        <taxon>Heteroscleromorpha</taxon>
        <taxon>Haplosclerida</taxon>
        <taxon>Niphatidae</taxon>
        <taxon>Amphimedon</taxon>
    </lineage>
</organism>
<evidence type="ECO:0008006" key="3">
    <source>
        <dbReference type="Google" id="ProtNLM"/>
    </source>
</evidence>